<accession>A0ABV5T0P6</accession>
<evidence type="ECO:0000313" key="3">
    <source>
        <dbReference type="Proteomes" id="UP001589611"/>
    </source>
</evidence>
<dbReference type="Proteomes" id="UP001589611">
    <property type="component" value="Unassembled WGS sequence"/>
</dbReference>
<dbReference type="InterPro" id="IPR036779">
    <property type="entry name" value="LysM_dom_sf"/>
</dbReference>
<sequence>MQSPLDSSGAGLAIAQMQVAPTATTYAVQAGDTVTAIAARHGLRTVDVLALNGLDWSSVIHPGQVLTLAAAAPVADAPEAPPAPAPSSGTYVVDGGDTISSIAQRHAVSIQDVLAANGLGWSSIIYPGQTIVIPGSAPAVEAAPVEIAPPVEAVAPAPGAPAAGAYVVVAGDTMSAIAARHGVTTQAVLDANGLTRSSIIYPGETIAIPSAAAPVLVANVTPITSGAVSGLDAEQAANAQIIIGVGRELGVPDRGIAIALGTAMQESWLRNLDWGDRDSLGLFQQRPSTGWGTEAEVSDPHRAARAFYGGPSDPNGYVTRGLLDINGWENLSFADAAQAVQISAYPDRYAQWEQPASTWLAAHG</sequence>
<proteinExistence type="predicted"/>
<feature type="domain" description="LysM" evidence="1">
    <location>
        <begin position="24"/>
        <end position="68"/>
    </location>
</feature>
<dbReference type="Pfam" id="PF01476">
    <property type="entry name" value="LysM"/>
    <property type="match status" value="3"/>
</dbReference>
<dbReference type="SUPFAM" id="SSF54106">
    <property type="entry name" value="LysM domain"/>
    <property type="match status" value="3"/>
</dbReference>
<evidence type="ECO:0000259" key="1">
    <source>
        <dbReference type="PROSITE" id="PS51782"/>
    </source>
</evidence>
<dbReference type="EMBL" id="JBHMBE010000003">
    <property type="protein sequence ID" value="MFB9646183.1"/>
    <property type="molecule type" value="Genomic_DNA"/>
</dbReference>
<gene>
    <name evidence="2" type="ORF">ACFFPJ_10280</name>
</gene>
<keyword evidence="3" id="KW-1185">Reference proteome</keyword>
<reference evidence="2 3" key="1">
    <citation type="submission" date="2024-09" db="EMBL/GenBank/DDBJ databases">
        <authorList>
            <person name="Sun Q."/>
            <person name="Mori K."/>
        </authorList>
    </citation>
    <scope>NUCLEOTIDE SEQUENCE [LARGE SCALE GENOMIC DNA]</scope>
    <source>
        <strain evidence="2 3">JCM 1342</strain>
    </source>
</reference>
<dbReference type="PANTHER" id="PTHR33734">
    <property type="entry name" value="LYSM DOMAIN-CONTAINING GPI-ANCHORED PROTEIN 2"/>
    <property type="match status" value="1"/>
</dbReference>
<dbReference type="PROSITE" id="PS51782">
    <property type="entry name" value="LYSM"/>
    <property type="match status" value="3"/>
</dbReference>
<dbReference type="Gene3D" id="3.10.350.10">
    <property type="entry name" value="LysM domain"/>
    <property type="match status" value="3"/>
</dbReference>
<comment type="caution">
    <text evidence="2">The sequence shown here is derived from an EMBL/GenBank/DDBJ whole genome shotgun (WGS) entry which is preliminary data.</text>
</comment>
<feature type="domain" description="LysM" evidence="1">
    <location>
        <begin position="89"/>
        <end position="133"/>
    </location>
</feature>
<dbReference type="SMART" id="SM00257">
    <property type="entry name" value="LysM"/>
    <property type="match status" value="3"/>
</dbReference>
<feature type="domain" description="LysM" evidence="1">
    <location>
        <begin position="164"/>
        <end position="208"/>
    </location>
</feature>
<organism evidence="2 3">
    <name type="scientific">Microbacterium terregens</name>
    <dbReference type="NCBI Taxonomy" id="69363"/>
    <lineage>
        <taxon>Bacteria</taxon>
        <taxon>Bacillati</taxon>
        <taxon>Actinomycetota</taxon>
        <taxon>Actinomycetes</taxon>
        <taxon>Micrococcales</taxon>
        <taxon>Microbacteriaceae</taxon>
        <taxon>Microbacterium</taxon>
    </lineage>
</organism>
<name>A0ABV5T0P6_9MICO</name>
<evidence type="ECO:0000313" key="2">
    <source>
        <dbReference type="EMBL" id="MFB9646183.1"/>
    </source>
</evidence>
<protein>
    <submittedName>
        <fullName evidence="2">LysM peptidoglycan-binding domain-containing protein</fullName>
    </submittedName>
</protein>
<dbReference type="RefSeq" id="WP_344712923.1">
    <property type="nucleotide sequence ID" value="NZ_BAAAWH010000001.1"/>
</dbReference>
<dbReference type="InterPro" id="IPR018392">
    <property type="entry name" value="LysM"/>
</dbReference>
<dbReference type="CDD" id="cd00118">
    <property type="entry name" value="LysM"/>
    <property type="match status" value="3"/>
</dbReference>
<dbReference type="PANTHER" id="PTHR33734:SF22">
    <property type="entry name" value="MEMBRANE-BOUND LYTIC MUREIN TRANSGLYCOSYLASE D"/>
    <property type="match status" value="1"/>
</dbReference>